<feature type="compositionally biased region" description="Gly residues" evidence="1">
    <location>
        <begin position="312"/>
        <end position="327"/>
    </location>
</feature>
<feature type="compositionally biased region" description="Low complexity" evidence="1">
    <location>
        <begin position="328"/>
        <end position="353"/>
    </location>
</feature>
<feature type="compositionally biased region" description="Low complexity" evidence="1">
    <location>
        <begin position="274"/>
        <end position="286"/>
    </location>
</feature>
<keyword evidence="3" id="KW-1185">Reference proteome</keyword>
<accession>A0A9X2BQ69</accession>
<evidence type="ECO:0000313" key="3">
    <source>
        <dbReference type="Proteomes" id="UP001139534"/>
    </source>
</evidence>
<evidence type="ECO:0000313" key="2">
    <source>
        <dbReference type="EMBL" id="MCK8487592.1"/>
    </source>
</evidence>
<keyword evidence="2" id="KW-0966">Cell projection</keyword>
<proteinExistence type="predicted"/>
<sequence>MNIGPLLRSMMGDVRSGEPKSLELKTGQVVRGTVLSVSEDGQEAVIQVQGVKLHAALETPLRRGETTLLQVQPDSKDGLAVLKPVQSAPGAVLSAASLAKALESLGLENTASNRDLLQLMQNSGIPLTKHNLALLQQVNGQKPAGVPLSEWIQAAGIAFGRGLPVTGESVAGLHQAVFGPPLHVLLSSLEEQMAGFFRQAGQEATAAPSGQTTSTIPMGGAAPLASGGNPAGAEGAAAQAGAAPAGGGAQPNQAAGLVQLARQGAFADTGGGPQTVQPGQQGQAASGTGGALVAKLQAVLAELQSSMLQEGMDGGAESGRGASGPAGGSPVAASLTGGASTAAGGTAPAAVPPQGEGPVGPSPAGTRPTPAAEPWVGRVLKLLGAEHEQQALRATAPAGTPAA</sequence>
<comment type="caution">
    <text evidence="2">The sequence shown here is derived from an EMBL/GenBank/DDBJ whole genome shotgun (WGS) entry which is preliminary data.</text>
</comment>
<reference evidence="2" key="1">
    <citation type="submission" date="2022-04" db="EMBL/GenBank/DDBJ databases">
        <authorList>
            <person name="Seo M.-J."/>
        </authorList>
    </citation>
    <scope>NUCLEOTIDE SEQUENCE</scope>
    <source>
        <strain evidence="2">MBLB2552</strain>
    </source>
</reference>
<feature type="region of interest" description="Disordered" evidence="1">
    <location>
        <begin position="311"/>
        <end position="375"/>
    </location>
</feature>
<protein>
    <submittedName>
        <fullName evidence="2">Flagellar hook-length control protein FliK</fullName>
    </submittedName>
</protein>
<dbReference type="EMBL" id="JALPRK010000008">
    <property type="protein sequence ID" value="MCK8487592.1"/>
    <property type="molecule type" value="Genomic_DNA"/>
</dbReference>
<gene>
    <name evidence="2" type="ORF">M0651_10445</name>
</gene>
<evidence type="ECO:0000256" key="1">
    <source>
        <dbReference type="SAM" id="MobiDB-lite"/>
    </source>
</evidence>
<dbReference type="AlphaFoldDB" id="A0A9X2BQ69"/>
<feature type="region of interest" description="Disordered" evidence="1">
    <location>
        <begin position="200"/>
        <end position="235"/>
    </location>
</feature>
<feature type="non-terminal residue" evidence="2">
    <location>
        <position position="403"/>
    </location>
</feature>
<keyword evidence="2" id="KW-0969">Cilium</keyword>
<keyword evidence="2" id="KW-0282">Flagellum</keyword>
<feature type="region of interest" description="Disordered" evidence="1">
    <location>
        <begin position="266"/>
        <end position="286"/>
    </location>
</feature>
<organism evidence="2 3">
    <name type="scientific">Paenibacillus mellifer</name>
    <dbReference type="NCBI Taxonomy" id="2937794"/>
    <lineage>
        <taxon>Bacteria</taxon>
        <taxon>Bacillati</taxon>
        <taxon>Bacillota</taxon>
        <taxon>Bacilli</taxon>
        <taxon>Bacillales</taxon>
        <taxon>Paenibacillaceae</taxon>
        <taxon>Paenibacillus</taxon>
    </lineage>
</organism>
<dbReference type="Proteomes" id="UP001139534">
    <property type="component" value="Unassembled WGS sequence"/>
</dbReference>
<name>A0A9X2BQ69_9BACL</name>